<dbReference type="EMBL" id="LGTK01000013">
    <property type="protein sequence ID" value="KPH76571.1"/>
    <property type="molecule type" value="Genomic_DNA"/>
</dbReference>
<proteinExistence type="predicted"/>
<accession>A0ABR5ML19</accession>
<evidence type="ECO:0000313" key="2">
    <source>
        <dbReference type="Proteomes" id="UP000037854"/>
    </source>
</evidence>
<sequence length="67" mass="8200">MRFNQLISILQQRYSAEYEGYGQRKVKEKGLLGEEVESSYLEFFFLEDENWEEFLQRIIDNRVKDDE</sequence>
<reference evidence="1 2" key="1">
    <citation type="submission" date="2015-07" db="EMBL/GenBank/DDBJ databases">
        <title>High-quality draft genome sequence of Oceanobacillus caeni HM6, a bacillus isolated from a human feces.</title>
        <authorList>
            <person name="Kumar J."/>
            <person name="Verma M.K."/>
            <person name="Pandey R."/>
            <person name="Bhambi M."/>
            <person name="Chauhan N."/>
        </authorList>
    </citation>
    <scope>NUCLEOTIDE SEQUENCE [LARGE SCALE GENOMIC DNA]</scope>
    <source>
        <strain evidence="1 2">HM6</strain>
    </source>
</reference>
<dbReference type="Proteomes" id="UP000037854">
    <property type="component" value="Unassembled WGS sequence"/>
</dbReference>
<gene>
    <name evidence="1" type="ORF">AFL42_05695</name>
</gene>
<comment type="caution">
    <text evidence="1">The sequence shown here is derived from an EMBL/GenBank/DDBJ whole genome shotgun (WGS) entry which is preliminary data.</text>
</comment>
<keyword evidence="2" id="KW-1185">Reference proteome</keyword>
<name>A0ABR5ML19_9BACI</name>
<protein>
    <submittedName>
        <fullName evidence="1">Uncharacterized protein</fullName>
    </submittedName>
</protein>
<evidence type="ECO:0000313" key="1">
    <source>
        <dbReference type="EMBL" id="KPH76571.1"/>
    </source>
</evidence>
<dbReference type="RefSeq" id="WP_060668074.1">
    <property type="nucleotide sequence ID" value="NZ_LGTK01000013.1"/>
</dbReference>
<organism evidence="1 2">
    <name type="scientific">Oceanobacillus caeni</name>
    <dbReference type="NCBI Taxonomy" id="405946"/>
    <lineage>
        <taxon>Bacteria</taxon>
        <taxon>Bacillati</taxon>
        <taxon>Bacillota</taxon>
        <taxon>Bacilli</taxon>
        <taxon>Bacillales</taxon>
        <taxon>Bacillaceae</taxon>
        <taxon>Oceanobacillus</taxon>
    </lineage>
</organism>